<proteinExistence type="predicted"/>
<reference evidence="2" key="1">
    <citation type="journal article" date="2019" name="Int. J. Syst. Evol. Microbiol.">
        <title>The Global Catalogue of Microorganisms (GCM) 10K type strain sequencing project: providing services to taxonomists for standard genome sequencing and annotation.</title>
        <authorList>
            <consortium name="The Broad Institute Genomics Platform"/>
            <consortium name="The Broad Institute Genome Sequencing Center for Infectious Disease"/>
            <person name="Wu L."/>
            <person name="Ma J."/>
        </authorList>
    </citation>
    <scope>NUCLEOTIDE SEQUENCE [LARGE SCALE GENOMIC DNA]</scope>
    <source>
        <strain evidence="2">JCM 17986</strain>
    </source>
</reference>
<evidence type="ECO:0000313" key="2">
    <source>
        <dbReference type="Proteomes" id="UP001500466"/>
    </source>
</evidence>
<dbReference type="InterPro" id="IPR011013">
    <property type="entry name" value="Gal_mutarotase_sf_dom"/>
</dbReference>
<dbReference type="RefSeq" id="WP_345675550.1">
    <property type="nucleotide sequence ID" value="NZ_BAABHS010000008.1"/>
</dbReference>
<dbReference type="PANTHER" id="PTHR10091">
    <property type="entry name" value="ALDOSE-1-EPIMERASE"/>
    <property type="match status" value="1"/>
</dbReference>
<dbReference type="CDD" id="cd09022">
    <property type="entry name" value="Aldose_epim_Ec_YihR"/>
    <property type="match status" value="1"/>
</dbReference>
<dbReference type="Proteomes" id="UP001500466">
    <property type="component" value="Unassembled WGS sequence"/>
</dbReference>
<comment type="caution">
    <text evidence="1">The sequence shown here is derived from an EMBL/GenBank/DDBJ whole genome shotgun (WGS) entry which is preliminary data.</text>
</comment>
<dbReference type="InterPro" id="IPR014718">
    <property type="entry name" value="GH-type_carb-bd"/>
</dbReference>
<evidence type="ECO:0000313" key="1">
    <source>
        <dbReference type="EMBL" id="GAA4961215.1"/>
    </source>
</evidence>
<name>A0ABP9H397_9ACTN</name>
<organism evidence="1 2">
    <name type="scientific">Yinghuangia aomiensis</name>
    <dbReference type="NCBI Taxonomy" id="676205"/>
    <lineage>
        <taxon>Bacteria</taxon>
        <taxon>Bacillati</taxon>
        <taxon>Actinomycetota</taxon>
        <taxon>Actinomycetes</taxon>
        <taxon>Kitasatosporales</taxon>
        <taxon>Streptomycetaceae</taxon>
        <taxon>Yinghuangia</taxon>
    </lineage>
</organism>
<dbReference type="PANTHER" id="PTHR10091:SF0">
    <property type="entry name" value="GALACTOSE MUTAROTASE"/>
    <property type="match status" value="1"/>
</dbReference>
<dbReference type="Gene3D" id="2.70.98.10">
    <property type="match status" value="1"/>
</dbReference>
<sequence>MTLTGRQLTLRHDDHEAVVVELGAALRSYTVGDRQLLDGFGAAERITGGRGQILVPWPNRVRGGRYPWQGEELQLPLTEPTHGNAIHGLLRWNAWEVLDAGPREAALESSVWPQPGYPFRLRVRAEYRLGDTGLDVTLTAWNTGDTAAPYGVGQHPYLTVGTAAIDEALLTVPAETRLRTDAAGLPVGEEPVAGTPYDFRTPRAVGDLLLDTPFGAPARDTHGRTTVRLAHPSGSHGTDLWMGEGANYVQVYTGDTLPEPQRRRAVAIEPMSCPPNAFGDGTAAVLEPGGSHTLRWGITPWEQ</sequence>
<accession>A0ABP9H397</accession>
<protein>
    <submittedName>
        <fullName evidence="1">Aldose 1-epimerase family protein</fullName>
    </submittedName>
</protein>
<dbReference type="Pfam" id="PF01263">
    <property type="entry name" value="Aldose_epim"/>
    <property type="match status" value="1"/>
</dbReference>
<keyword evidence="2" id="KW-1185">Reference proteome</keyword>
<gene>
    <name evidence="1" type="ORF">GCM10023205_25790</name>
</gene>
<dbReference type="EMBL" id="BAABHS010000008">
    <property type="protein sequence ID" value="GAA4961215.1"/>
    <property type="molecule type" value="Genomic_DNA"/>
</dbReference>
<dbReference type="InterPro" id="IPR037480">
    <property type="entry name" value="YihR-like"/>
</dbReference>
<dbReference type="InterPro" id="IPR008183">
    <property type="entry name" value="Aldose_1/G6P_1-epimerase"/>
</dbReference>
<dbReference type="SUPFAM" id="SSF74650">
    <property type="entry name" value="Galactose mutarotase-like"/>
    <property type="match status" value="1"/>
</dbReference>